<dbReference type="SUPFAM" id="SSF55811">
    <property type="entry name" value="Nudix"/>
    <property type="match status" value="1"/>
</dbReference>
<dbReference type="AlphaFoldDB" id="A0AAE7EI30"/>
<reference evidence="5" key="1">
    <citation type="submission" date="2020-03" db="EMBL/GenBank/DDBJ databases">
        <title>Genome sequences of seven Enterobacteriaceae strains isolated from Canadian wastewater treatment facilities.</title>
        <authorList>
            <person name="Huang H."/>
            <person name="Chmara J.T."/>
            <person name="Duceppe M.-O."/>
        </authorList>
    </citation>
    <scope>NUCLEOTIDE SEQUENCE [LARGE SCALE GENOMIC DNA]</scope>
    <source>
        <strain evidence="5">Biosolid 3</strain>
    </source>
</reference>
<dbReference type="EMBL" id="CP054160">
    <property type="protein sequence ID" value="QKJ59193.1"/>
    <property type="molecule type" value="Genomic_DNA"/>
</dbReference>
<gene>
    <name evidence="4" type="ORF">G9399_13535</name>
</gene>
<dbReference type="PROSITE" id="PS00893">
    <property type="entry name" value="NUDIX_BOX"/>
    <property type="match status" value="1"/>
</dbReference>
<comment type="cofactor">
    <cofactor evidence="1">
        <name>Mg(2+)</name>
        <dbReference type="ChEBI" id="CHEBI:18420"/>
    </cofactor>
</comment>
<dbReference type="RefSeq" id="WP_173409310.1">
    <property type="nucleotide sequence ID" value="NZ_CP054160.3"/>
</dbReference>
<dbReference type="PANTHER" id="PTHR43046:SF2">
    <property type="entry name" value="8-OXO-DGTP DIPHOSPHATASE-RELATED"/>
    <property type="match status" value="1"/>
</dbReference>
<dbReference type="CDD" id="cd04690">
    <property type="entry name" value="NUDIX_Hydrolase"/>
    <property type="match status" value="1"/>
</dbReference>
<dbReference type="InterPro" id="IPR000086">
    <property type="entry name" value="NUDIX_hydrolase_dom"/>
</dbReference>
<evidence type="ECO:0000259" key="3">
    <source>
        <dbReference type="PROSITE" id="PS51462"/>
    </source>
</evidence>
<evidence type="ECO:0000313" key="4">
    <source>
        <dbReference type="EMBL" id="QKJ59193.1"/>
    </source>
</evidence>
<dbReference type="InterPro" id="IPR015797">
    <property type="entry name" value="NUDIX_hydrolase-like_dom_sf"/>
</dbReference>
<dbReference type="PANTHER" id="PTHR43046">
    <property type="entry name" value="GDP-MANNOSE MANNOSYL HYDROLASE"/>
    <property type="match status" value="1"/>
</dbReference>
<dbReference type="GO" id="GO:0016787">
    <property type="term" value="F:hydrolase activity"/>
    <property type="evidence" value="ECO:0007669"/>
    <property type="project" value="UniProtKB-KW"/>
</dbReference>
<dbReference type="PROSITE" id="PS51462">
    <property type="entry name" value="NUDIX"/>
    <property type="match status" value="1"/>
</dbReference>
<dbReference type="Proteomes" id="UP000503464">
    <property type="component" value="Chromosome"/>
</dbReference>
<name>A0AAE7EI30_SERFO</name>
<dbReference type="InterPro" id="IPR020084">
    <property type="entry name" value="NUDIX_hydrolase_CS"/>
</dbReference>
<dbReference type="Gene3D" id="3.90.79.10">
    <property type="entry name" value="Nucleoside Triphosphate Pyrophosphohydrolase"/>
    <property type="match status" value="1"/>
</dbReference>
<organism evidence="4 5">
    <name type="scientific">Serratia fonticola</name>
    <dbReference type="NCBI Taxonomy" id="47917"/>
    <lineage>
        <taxon>Bacteria</taxon>
        <taxon>Pseudomonadati</taxon>
        <taxon>Pseudomonadota</taxon>
        <taxon>Gammaproteobacteria</taxon>
        <taxon>Enterobacterales</taxon>
        <taxon>Yersiniaceae</taxon>
        <taxon>Serratia</taxon>
    </lineage>
</organism>
<feature type="domain" description="Nudix hydrolase" evidence="3">
    <location>
        <begin position="4"/>
        <end position="134"/>
    </location>
</feature>
<accession>A0AAE7EI30</accession>
<evidence type="ECO:0000256" key="2">
    <source>
        <dbReference type="ARBA" id="ARBA00022801"/>
    </source>
</evidence>
<proteinExistence type="predicted"/>
<evidence type="ECO:0000313" key="5">
    <source>
        <dbReference type="Proteomes" id="UP000503464"/>
    </source>
</evidence>
<keyword evidence="2" id="KW-0378">Hydrolase</keyword>
<evidence type="ECO:0000256" key="1">
    <source>
        <dbReference type="ARBA" id="ARBA00001946"/>
    </source>
</evidence>
<dbReference type="Pfam" id="PF00293">
    <property type="entry name" value="NUDIX"/>
    <property type="match status" value="1"/>
</dbReference>
<protein>
    <submittedName>
        <fullName evidence="4">NUDIX domain-containing protein</fullName>
    </submittedName>
</protein>
<sequence>MSESKQIHIAAAVITDRAGRVLLVRKRNTKWFMQPGGKIESGERPEVALARELQEELNASFNPDEMVPLGRFTDLAANEPGYMLIADMFRVSTEETHFLPAAEIEEVIWFEPSGNQSLQLAPLTKNHILSMLER</sequence>